<dbReference type="EMBL" id="BK015067">
    <property type="protein sequence ID" value="DAD89693.1"/>
    <property type="molecule type" value="Genomic_DNA"/>
</dbReference>
<organism evidence="1">
    <name type="scientific">Caudovirales sp. ctXjW8</name>
    <dbReference type="NCBI Taxonomy" id="2826779"/>
    <lineage>
        <taxon>Viruses</taxon>
        <taxon>Duplodnaviria</taxon>
        <taxon>Heunggongvirae</taxon>
        <taxon>Uroviricota</taxon>
        <taxon>Caudoviricetes</taxon>
    </lineage>
</organism>
<reference evidence="1" key="1">
    <citation type="journal article" date="2021" name="Proc. Natl. Acad. Sci. U.S.A.">
        <title>A Catalog of Tens of Thousands of Viruses from Human Metagenomes Reveals Hidden Associations with Chronic Diseases.</title>
        <authorList>
            <person name="Tisza M.J."/>
            <person name="Buck C.B."/>
        </authorList>
    </citation>
    <scope>NUCLEOTIDE SEQUENCE</scope>
    <source>
        <strain evidence="1">CtXjW8</strain>
    </source>
</reference>
<proteinExistence type="predicted"/>
<evidence type="ECO:0000313" key="1">
    <source>
        <dbReference type="EMBL" id="DAD89693.1"/>
    </source>
</evidence>
<name>A0A8S5N4S5_9CAUD</name>
<sequence length="57" mass="6521">MSPKTGRPKAENPKDTMLRVRLDEEYCRKLDKCAESLNVSKSEVVRKGIDLVEQSIK</sequence>
<dbReference type="GO" id="GO:0006355">
    <property type="term" value="P:regulation of DNA-templated transcription"/>
    <property type="evidence" value="ECO:0007669"/>
    <property type="project" value="InterPro"/>
</dbReference>
<accession>A0A8S5N4S5</accession>
<protein>
    <submittedName>
        <fullName evidence="1">NikA, BACTERIAL CONJUGATION, RELAXASE, DNA</fullName>
    </submittedName>
</protein>